<gene>
    <name evidence="1" type="ORF">Aory04_000684800</name>
</gene>
<accession>A0AAN4YNR9</accession>
<evidence type="ECO:0000313" key="2">
    <source>
        <dbReference type="Proteomes" id="UP001165205"/>
    </source>
</evidence>
<comment type="caution">
    <text evidence="1">The sequence shown here is derived from an EMBL/GenBank/DDBJ whole genome shotgun (WGS) entry which is preliminary data.</text>
</comment>
<dbReference type="AlphaFoldDB" id="A0AAN4YNR9"/>
<name>A0AAN4YNR9_ASPOZ</name>
<protein>
    <submittedName>
        <fullName evidence="1">Unnamed protein product</fullName>
    </submittedName>
</protein>
<reference evidence="1" key="1">
    <citation type="submission" date="2023-04" db="EMBL/GenBank/DDBJ databases">
        <title>Aspergillus oryzae NBRC 4228.</title>
        <authorList>
            <person name="Ichikawa N."/>
            <person name="Sato H."/>
            <person name="Tonouchi N."/>
        </authorList>
    </citation>
    <scope>NUCLEOTIDE SEQUENCE</scope>
    <source>
        <strain evidence="1">NBRC 4228</strain>
    </source>
</reference>
<dbReference type="Proteomes" id="UP001165205">
    <property type="component" value="Unassembled WGS sequence"/>
</dbReference>
<dbReference type="EMBL" id="BSYA01000076">
    <property type="protein sequence ID" value="GMG30850.1"/>
    <property type="molecule type" value="Genomic_DNA"/>
</dbReference>
<proteinExistence type="predicted"/>
<evidence type="ECO:0000313" key="1">
    <source>
        <dbReference type="EMBL" id="GMG30850.1"/>
    </source>
</evidence>
<organism evidence="1 2">
    <name type="scientific">Aspergillus oryzae</name>
    <name type="common">Yellow koji mold</name>
    <dbReference type="NCBI Taxonomy" id="5062"/>
    <lineage>
        <taxon>Eukaryota</taxon>
        <taxon>Fungi</taxon>
        <taxon>Dikarya</taxon>
        <taxon>Ascomycota</taxon>
        <taxon>Pezizomycotina</taxon>
        <taxon>Eurotiomycetes</taxon>
        <taxon>Eurotiomycetidae</taxon>
        <taxon>Eurotiales</taxon>
        <taxon>Aspergillaceae</taxon>
        <taxon>Aspergillus</taxon>
        <taxon>Aspergillus subgen. Circumdati</taxon>
    </lineage>
</organism>
<sequence length="125" mass="13776">MSARMVCPDTMNDVPVKPLNTRKAVNIFKSTAAPVAAEHTQSMKIAMLYESLLPIRLFKGPQISDEKPIASKTPALVMLRVSVVVLNSSAISGVAGRRDVLEKVTARVIQLTTKRMIHFRHKGRP</sequence>